<name>A0A068NIY7_FIMGI</name>
<dbReference type="HOGENOM" id="CLU_1419585_0_0_0"/>
<evidence type="ECO:0000313" key="2">
    <source>
        <dbReference type="EMBL" id="AIE83432.1"/>
    </source>
</evidence>
<dbReference type="EMBL" id="CP007139">
    <property type="protein sequence ID" value="AIE83432.1"/>
    <property type="molecule type" value="Genomic_DNA"/>
</dbReference>
<evidence type="ECO:0000256" key="1">
    <source>
        <dbReference type="SAM" id="MobiDB-lite"/>
    </source>
</evidence>
<evidence type="ECO:0000313" key="3">
    <source>
        <dbReference type="Proteomes" id="UP000027982"/>
    </source>
</evidence>
<feature type="compositionally biased region" description="Basic residues" evidence="1">
    <location>
        <begin position="90"/>
        <end position="109"/>
    </location>
</feature>
<sequence length="191" mass="21119">MEWAQDARCQVSLRELRSRLEREWEPEAAITTASASRASRARNLLAAFGEEKSLSEWSRDDRCVVSSLTIAARVQRGWNPEEAITTPVHGRIRPRRPSTPRPPSARRPRALVNMEPPSDLDADAVREKMREGAELWFAGSSGDRVSLVEREATTIIAPEVLQQLQDAGELLVVYKTGSVVQYGLAPAASSA</sequence>
<reference evidence="2 3" key="1">
    <citation type="journal article" date="2014" name="PLoS ONE">
        <title>The first complete genome sequence of the class fimbriimonadia in the phylum armatimonadetes.</title>
        <authorList>
            <person name="Hu Z.Y."/>
            <person name="Wang Y.Z."/>
            <person name="Im W.T."/>
            <person name="Wang S.Y."/>
            <person name="Zhao G.P."/>
            <person name="Zheng H.J."/>
            <person name="Quan Z.X."/>
        </authorList>
    </citation>
    <scope>NUCLEOTIDE SEQUENCE [LARGE SCALE GENOMIC DNA]</scope>
    <source>
        <strain evidence="2">Gsoil 348</strain>
    </source>
</reference>
<dbReference type="KEGG" id="fgi:OP10G_0064"/>
<dbReference type="Proteomes" id="UP000027982">
    <property type="component" value="Chromosome"/>
</dbReference>
<proteinExistence type="predicted"/>
<organism evidence="2 3">
    <name type="scientific">Fimbriimonas ginsengisoli Gsoil 348</name>
    <dbReference type="NCBI Taxonomy" id="661478"/>
    <lineage>
        <taxon>Bacteria</taxon>
        <taxon>Bacillati</taxon>
        <taxon>Armatimonadota</taxon>
        <taxon>Fimbriimonadia</taxon>
        <taxon>Fimbriimonadales</taxon>
        <taxon>Fimbriimonadaceae</taxon>
        <taxon>Fimbriimonas</taxon>
    </lineage>
</organism>
<keyword evidence="3" id="KW-1185">Reference proteome</keyword>
<accession>A0A068NIY7</accession>
<feature type="region of interest" description="Disordered" evidence="1">
    <location>
        <begin position="85"/>
        <end position="109"/>
    </location>
</feature>
<gene>
    <name evidence="2" type="ORF">OP10G_0064</name>
</gene>
<protein>
    <submittedName>
        <fullName evidence="2">Uncharacterized protein</fullName>
    </submittedName>
</protein>
<dbReference type="AlphaFoldDB" id="A0A068NIY7"/>